<protein>
    <recommendedName>
        <fullName evidence="1">Glycosyltransferase 2-like domain-containing protein</fullName>
    </recommendedName>
</protein>
<dbReference type="AlphaFoldDB" id="A8HXZ6"/>
<dbReference type="STRING" id="438753.AZC_1558"/>
<dbReference type="RefSeq" id="WP_012170086.1">
    <property type="nucleotide sequence ID" value="NC_009937.1"/>
</dbReference>
<dbReference type="Gene3D" id="3.90.550.10">
    <property type="entry name" value="Spore Coat Polysaccharide Biosynthesis Protein SpsA, Chain A"/>
    <property type="match status" value="1"/>
</dbReference>
<reference evidence="2 3" key="4">
    <citation type="journal article" date="2009" name="Appl. Environ. Microbiol.">
        <title>Comparative genome-wide transcriptional profiling of Azorhizobium caulinodans ORS571 grown under free-living and symbiotic conditions.</title>
        <authorList>
            <person name="Tsukada S."/>
            <person name="Aono T."/>
            <person name="Akiba N."/>
            <person name="Lee KB."/>
            <person name="Liu CT."/>
            <person name="Toyazaki H."/>
            <person name="Oyaizu H."/>
        </authorList>
    </citation>
    <scope>NUCLEOTIDE SEQUENCE [LARGE SCALE GENOMIC DNA]</scope>
    <source>
        <strain evidence="3">ATCC 43989 / DSM 5975 / JCM 20966 / LMG 6465 / NBRC 14845 / NCIMB 13405 / ORS 571</strain>
    </source>
</reference>
<evidence type="ECO:0000313" key="2">
    <source>
        <dbReference type="EMBL" id="BAF87556.1"/>
    </source>
</evidence>
<dbReference type="KEGG" id="azc:AZC_1558"/>
<dbReference type="InterPro" id="IPR050834">
    <property type="entry name" value="Glycosyltransf_2"/>
</dbReference>
<dbReference type="PANTHER" id="PTHR43685:SF14">
    <property type="entry name" value="GLYCOSYLTRANSFERASE 2-LIKE DOMAIN-CONTAINING PROTEIN"/>
    <property type="match status" value="1"/>
</dbReference>
<dbReference type="PANTHER" id="PTHR43685">
    <property type="entry name" value="GLYCOSYLTRANSFERASE"/>
    <property type="match status" value="1"/>
</dbReference>
<reference evidence="2 3" key="5">
    <citation type="journal article" date="2010" name="Appl. Environ. Microbiol.">
        <title>phrR-like gene praR of Azorhizobium caulinodans ORS571 is essential for symbiosis with Sesbania rostrata and is involved in expression of reb genes.</title>
        <authorList>
            <person name="Akiba N."/>
            <person name="Aono T."/>
            <person name="Toyazaki H."/>
            <person name="Sato S."/>
            <person name="Oyaizu H."/>
        </authorList>
    </citation>
    <scope>NUCLEOTIDE SEQUENCE [LARGE SCALE GENOMIC DNA]</scope>
    <source>
        <strain evidence="3">ATCC 43989 / DSM 5975 / JCM 20966 / LMG 6465 / NBRC 14845 / NCIMB 13405 / ORS 571</strain>
    </source>
</reference>
<evidence type="ECO:0000259" key="1">
    <source>
        <dbReference type="Pfam" id="PF00535"/>
    </source>
</evidence>
<proteinExistence type="predicted"/>
<organism evidence="2 3">
    <name type="scientific">Azorhizobium caulinodans (strain ATCC 43989 / DSM 5975 / JCM 20966 / LMG 6465 / NBRC 14845 / NCIMB 13405 / ORS 571)</name>
    <dbReference type="NCBI Taxonomy" id="438753"/>
    <lineage>
        <taxon>Bacteria</taxon>
        <taxon>Pseudomonadati</taxon>
        <taxon>Pseudomonadota</taxon>
        <taxon>Alphaproteobacteria</taxon>
        <taxon>Hyphomicrobiales</taxon>
        <taxon>Xanthobacteraceae</taxon>
        <taxon>Azorhizobium</taxon>
    </lineage>
</organism>
<gene>
    <name evidence="2" type="ordered locus">AZC_1558</name>
</gene>
<evidence type="ECO:0000313" key="3">
    <source>
        <dbReference type="Proteomes" id="UP000000270"/>
    </source>
</evidence>
<keyword evidence="3" id="KW-1185">Reference proteome</keyword>
<reference evidence="3" key="2">
    <citation type="submission" date="2007-04" db="EMBL/GenBank/DDBJ databases">
        <title>Complete genome sequence of the nitrogen-fixing bacterium Azorhizobium caulinodans ORS571.</title>
        <authorList>
            <person name="Lee K.B."/>
            <person name="Backer P.D."/>
            <person name="Aono T."/>
            <person name="Liu C.T."/>
            <person name="Suzuki S."/>
            <person name="Suzuki T."/>
            <person name="Kaneko T."/>
            <person name="Yamada M."/>
            <person name="Tabata S."/>
            <person name="Kupfer D.M."/>
            <person name="Najar F.Z."/>
            <person name="Wiley G.B."/>
            <person name="Roe B."/>
            <person name="Binnewies T."/>
            <person name="Ussery D."/>
            <person name="Vereecke D."/>
            <person name="Gevers D."/>
            <person name="Holsters M."/>
            <person name="Oyaizu H."/>
        </authorList>
    </citation>
    <scope>NUCLEOTIDE SEQUENCE [LARGE SCALE GENOMIC DNA]</scope>
    <source>
        <strain evidence="3">ATCC 43989 / DSM 5975 / JCM 20966 / LMG 6465 / NBRC 14845 / NCIMB 13405 / ORS 571</strain>
    </source>
</reference>
<dbReference type="Proteomes" id="UP000000270">
    <property type="component" value="Chromosome"/>
</dbReference>
<name>A8HXZ6_AZOC5</name>
<reference evidence="2 3" key="3">
    <citation type="journal article" date="2008" name="BMC Genomics">
        <title>The genome of the versatile nitrogen fixer Azorhizobium caulinodans ORS571.</title>
        <authorList>
            <person name="Lee KB."/>
            <person name="Backer P.D."/>
            <person name="Aono T."/>
            <person name="Liu CT."/>
            <person name="Suzuki S."/>
            <person name="Suzuki T."/>
            <person name="Kaneko T."/>
            <person name="Yamada M."/>
            <person name="Tabata S."/>
            <person name="Kupfer D.M."/>
            <person name="Najar F.Z."/>
            <person name="Wiley G.B."/>
            <person name="Roe B."/>
            <person name="Binnewies T.T."/>
            <person name="Ussery D.W."/>
            <person name="D'Haeze W."/>
            <person name="Herder J.D."/>
            <person name="Gevers D."/>
            <person name="Vereecke D."/>
            <person name="Holsters M."/>
            <person name="Oyaizu H."/>
        </authorList>
    </citation>
    <scope>NUCLEOTIDE SEQUENCE [LARGE SCALE GENOMIC DNA]</scope>
    <source>
        <strain evidence="3">ATCC 43989 / DSM 5975 / JCM 20966 / LMG 6465 / NBRC 14845 / NCIMB 13405 / ORS 571</strain>
    </source>
</reference>
<accession>A8HXZ6</accession>
<reference evidence="2 3" key="1">
    <citation type="journal article" date="2007" name="Appl. Environ. Microbiol.">
        <title>Rhizobial factors required for stem nodule maturation and maintenance in Sesbania rostrata-Azorhizobium caulinodans ORS571 symbiosis.</title>
        <authorList>
            <person name="Suzuki S."/>
            <person name="Aono T."/>
            <person name="Lee KB."/>
            <person name="Suzuki T."/>
            <person name="Liu CT."/>
            <person name="Miwa H."/>
            <person name="Wakao S."/>
            <person name="Iki T."/>
            <person name="Oyaizu H."/>
        </authorList>
    </citation>
    <scope>NUCLEOTIDE SEQUENCE [LARGE SCALE GENOMIC DNA]</scope>
    <source>
        <strain evidence="3">ATCC 43989 / DSM 5975 / JCM 20966 / LMG 6465 / NBRC 14845 / NCIMB 13405 / ORS 571</strain>
    </source>
</reference>
<dbReference type="SUPFAM" id="SSF53448">
    <property type="entry name" value="Nucleotide-diphospho-sugar transferases"/>
    <property type="match status" value="1"/>
</dbReference>
<dbReference type="EMBL" id="AP009384">
    <property type="protein sequence ID" value="BAF87556.1"/>
    <property type="molecule type" value="Genomic_DNA"/>
</dbReference>
<sequence>MTPRLSVVIPTRNCLPYLPAALASIRAQAGAPAPFGPIEIVVVDDGSTDGSDAFLRAEAEKDPWLTVLVHEPAGVSAARNAGIAAARAPIIGFLDADDQYMPGVVAARMDLMERDPSVVLAFADVVSVTPEGEELGRQFTYWPFFREWIGGRTGLLDLGPDAFAMILAETVCGTSTVIARKSALEAVGGFDTRYRIGEDWDLWLKLAATGNVWCDTVCSTRYLKRPGSASKDTAELVRSVRQIFRERVPDPSRIPQPYRRIAQARLLTSDAMLSRERDQRVRAFCQQTAAFLMAPNANAARDAAYDLARVLRLK</sequence>
<feature type="domain" description="Glycosyltransferase 2-like" evidence="1">
    <location>
        <begin position="6"/>
        <end position="141"/>
    </location>
</feature>
<dbReference type="eggNOG" id="COG1215">
    <property type="taxonomic scope" value="Bacteria"/>
</dbReference>
<reference evidence="2 3" key="6">
    <citation type="journal article" date="2011" name="Appl. Environ. Microbiol.">
        <title>Involvement of the azorhizobial chromosome partition gene (parA) in the onset of bacteroid differentiation during Sesbania rostrata stem nodule development.</title>
        <authorList>
            <person name="Liu CT."/>
            <person name="Lee KB."/>
            <person name="Wang YS."/>
            <person name="Peng MH."/>
            <person name="Lee KT."/>
            <person name="Suzuki S."/>
            <person name="Suzuki T."/>
            <person name="Oyaizu H."/>
        </authorList>
    </citation>
    <scope>NUCLEOTIDE SEQUENCE [LARGE SCALE GENOMIC DNA]</scope>
    <source>
        <strain evidence="3">ATCC 43989 / DSM 5975 / JCM 20966 / LMG 6465 / NBRC 14845 / NCIMB 13405 / ORS 571</strain>
    </source>
</reference>
<dbReference type="InterPro" id="IPR001173">
    <property type="entry name" value="Glyco_trans_2-like"/>
</dbReference>
<dbReference type="InterPro" id="IPR029044">
    <property type="entry name" value="Nucleotide-diphossugar_trans"/>
</dbReference>
<dbReference type="HOGENOM" id="CLU_025996_0_0_5"/>
<dbReference type="CAZy" id="GT2">
    <property type="family name" value="Glycosyltransferase Family 2"/>
</dbReference>
<dbReference type="Pfam" id="PF00535">
    <property type="entry name" value="Glycos_transf_2"/>
    <property type="match status" value="1"/>
</dbReference>